<dbReference type="Gene3D" id="1.10.510.10">
    <property type="entry name" value="Transferase(Phosphotransferase) domain 1"/>
    <property type="match status" value="1"/>
</dbReference>
<dbReference type="Pfam" id="PF07714">
    <property type="entry name" value="PK_Tyr_Ser-Thr"/>
    <property type="match status" value="1"/>
</dbReference>
<sequence>MASLYSTIVFLFLFMFLGLTSHGKAAPTYTSHYCDNTTSFTPNSTFQANIKTLLSSLSSNTNSSKNGFYNITAGRDPNLVYGTFLCRGDVSANLCQKCVETASNDIARRCVTEKLGVIWYDECTVQYSDQNIFSIIREVPGMDNSSSVSIPGDKDRFDHLVNRAAYDDQSGKRFATGEANFTSSQTLYILAQCTPDLTDALCFRCLQSAIAELPMCCEGKQGGRVLLPSCSIRYDMFPFFSRNGTATIEFPSPSSPNSTKQGKRKNSSPIIIAIVAPVVTSLVLLALGLLFMRKRASKKYNALPEKNAVENVIGLESLQFNLSTIQAAVNNFSSDNKIGEGGFGEVYKGKLCNGQEIAVKRLSKSSNQGTEEFKSELALLTKLQHRNLVRLLGFCLDGEEKLLVYEYVPNKSLDFFLFDPETQGNLEWSARYRIIEGICRGLLYLHEDSRLRSIHRDLKASNILLDEDMNAKISDFGMVRIFGVDQTQTNTRRIVGTYGYMAPEYAMHGQFSMKSDVFSFGVLVLEIISGKKNSWFYESEGGEGLLSYCWKQRRDGSPLEMMDPKLRTHYCRNEVVKCIHVGLLCVQEDPAKRPSITKVVLMLDSNSVSLPQPQKPAYLAEMSGVLQEQRGLKNNSVSLPQPQKPAYFLSSRNESSPPGAKGLEEVSVNEVSITEIEPQ</sequence>
<dbReference type="CDD" id="cd23509">
    <property type="entry name" value="Gnk2-like"/>
    <property type="match status" value="2"/>
</dbReference>
<feature type="chain" id="PRO_5002265961" description="Cysteine-rich receptor-like protein kinase 10" evidence="20">
    <location>
        <begin position="26"/>
        <end position="679"/>
    </location>
</feature>
<keyword evidence="5 19" id="KW-0812">Transmembrane</keyword>
<dbReference type="FunFam" id="1.10.510.10:FF:000129">
    <property type="entry name" value="cysteine-rich receptor-like protein kinase 10"/>
    <property type="match status" value="1"/>
</dbReference>
<dbReference type="AlphaFoldDB" id="A0A0D2VBQ6"/>
<feature type="domain" description="Gnk2-homologous" evidence="22">
    <location>
        <begin position="28"/>
        <end position="132"/>
    </location>
</feature>
<evidence type="ECO:0000256" key="3">
    <source>
        <dbReference type="ARBA" id="ARBA00022553"/>
    </source>
</evidence>
<evidence type="ECO:0000256" key="2">
    <source>
        <dbReference type="ARBA" id="ARBA00022527"/>
    </source>
</evidence>
<keyword evidence="2" id="KW-0723">Serine/threonine-protein kinase</keyword>
<dbReference type="Gene3D" id="3.30.200.20">
    <property type="entry name" value="Phosphorylase Kinase, domain 1"/>
    <property type="match status" value="1"/>
</dbReference>
<evidence type="ECO:0000256" key="6">
    <source>
        <dbReference type="ARBA" id="ARBA00022729"/>
    </source>
</evidence>
<keyword evidence="12 19" id="KW-0472">Membrane</keyword>
<keyword evidence="7" id="KW-0677">Repeat</keyword>
<feature type="transmembrane region" description="Helical" evidence="19">
    <location>
        <begin position="270"/>
        <end position="291"/>
    </location>
</feature>
<keyword evidence="8 17" id="KW-0547">Nucleotide-binding</keyword>
<dbReference type="PANTHER" id="PTHR27002">
    <property type="entry name" value="RECEPTOR-LIKE SERINE/THREONINE-PROTEIN KINASE SD1-8"/>
    <property type="match status" value="1"/>
</dbReference>
<comment type="catalytic activity">
    <reaction evidence="15">
        <text>L-seryl-[protein] + ATP = O-phospho-L-seryl-[protein] + ADP + H(+)</text>
        <dbReference type="Rhea" id="RHEA:17989"/>
        <dbReference type="Rhea" id="RHEA-COMP:9863"/>
        <dbReference type="Rhea" id="RHEA-COMP:11604"/>
        <dbReference type="ChEBI" id="CHEBI:15378"/>
        <dbReference type="ChEBI" id="CHEBI:29999"/>
        <dbReference type="ChEBI" id="CHEBI:30616"/>
        <dbReference type="ChEBI" id="CHEBI:83421"/>
        <dbReference type="ChEBI" id="CHEBI:456216"/>
    </reaction>
</comment>
<dbReference type="CDD" id="cd14066">
    <property type="entry name" value="STKc_IRAK"/>
    <property type="match status" value="1"/>
</dbReference>
<evidence type="ECO:0000256" key="8">
    <source>
        <dbReference type="ARBA" id="ARBA00022741"/>
    </source>
</evidence>
<evidence type="ECO:0000256" key="5">
    <source>
        <dbReference type="ARBA" id="ARBA00022692"/>
    </source>
</evidence>
<dbReference type="PANTHER" id="PTHR27002:SF1108">
    <property type="entry name" value="CYSTEINE-RICH RECEPTOR-KINASE-LIKE PROTEIN"/>
    <property type="match status" value="1"/>
</dbReference>
<dbReference type="InterPro" id="IPR038408">
    <property type="entry name" value="GNK2_sf"/>
</dbReference>
<dbReference type="OMA" id="CILYYSN"/>
<keyword evidence="24" id="KW-1185">Reference proteome</keyword>
<accession>A0A0D2VBQ6</accession>
<keyword evidence="14" id="KW-0325">Glycoprotein</keyword>
<dbReference type="Gramene" id="KJB67125">
    <property type="protein sequence ID" value="KJB67125"/>
    <property type="gene ID" value="B456_010G175800"/>
</dbReference>
<evidence type="ECO:0000256" key="16">
    <source>
        <dbReference type="ARBA" id="ARBA00047951"/>
    </source>
</evidence>
<evidence type="ECO:0000256" key="11">
    <source>
        <dbReference type="ARBA" id="ARBA00022989"/>
    </source>
</evidence>
<dbReference type="FunFam" id="3.30.200.20:FF:000142">
    <property type="entry name" value="Cysteine-rich receptor-like protein kinase 10"/>
    <property type="match status" value="1"/>
</dbReference>
<dbReference type="Proteomes" id="UP000032304">
    <property type="component" value="Chromosome 10"/>
</dbReference>
<evidence type="ECO:0000256" key="17">
    <source>
        <dbReference type="PROSITE-ProRule" id="PRU10141"/>
    </source>
</evidence>
<dbReference type="InterPro" id="IPR000719">
    <property type="entry name" value="Prot_kinase_dom"/>
</dbReference>
<dbReference type="GO" id="GO:0005886">
    <property type="term" value="C:plasma membrane"/>
    <property type="evidence" value="ECO:0007669"/>
    <property type="project" value="TreeGrafter"/>
</dbReference>
<evidence type="ECO:0000256" key="18">
    <source>
        <dbReference type="SAM" id="MobiDB-lite"/>
    </source>
</evidence>
<keyword evidence="9" id="KW-0418">Kinase</keyword>
<evidence type="ECO:0000256" key="14">
    <source>
        <dbReference type="ARBA" id="ARBA00023180"/>
    </source>
</evidence>
<keyword evidence="10 17" id="KW-0067">ATP-binding</keyword>
<dbReference type="Pfam" id="PF01657">
    <property type="entry name" value="Stress-antifung"/>
    <property type="match status" value="2"/>
</dbReference>
<evidence type="ECO:0008006" key="25">
    <source>
        <dbReference type="Google" id="ProtNLM"/>
    </source>
</evidence>
<evidence type="ECO:0000313" key="24">
    <source>
        <dbReference type="Proteomes" id="UP000032304"/>
    </source>
</evidence>
<feature type="region of interest" description="Disordered" evidence="18">
    <location>
        <begin position="635"/>
        <end position="666"/>
    </location>
</feature>
<dbReference type="PROSITE" id="PS50011">
    <property type="entry name" value="PROTEIN_KINASE_DOM"/>
    <property type="match status" value="1"/>
</dbReference>
<evidence type="ECO:0000256" key="4">
    <source>
        <dbReference type="ARBA" id="ARBA00022679"/>
    </source>
</evidence>
<dbReference type="PROSITE" id="PS00107">
    <property type="entry name" value="PROTEIN_KINASE_ATP"/>
    <property type="match status" value="1"/>
</dbReference>
<dbReference type="GO" id="GO:0006979">
    <property type="term" value="P:response to oxidative stress"/>
    <property type="evidence" value="ECO:0007669"/>
    <property type="project" value="UniProtKB-ARBA"/>
</dbReference>
<feature type="domain" description="Protein kinase" evidence="21">
    <location>
        <begin position="332"/>
        <end position="610"/>
    </location>
</feature>
<dbReference type="PROSITE" id="PS51473">
    <property type="entry name" value="GNK2"/>
    <property type="match status" value="2"/>
</dbReference>
<evidence type="ECO:0000256" key="20">
    <source>
        <dbReference type="SAM" id="SignalP"/>
    </source>
</evidence>
<gene>
    <name evidence="23" type="ORF">B456_010G175800</name>
</gene>
<comment type="catalytic activity">
    <reaction evidence="16">
        <text>L-threonyl-[protein] + ATP = O-phospho-L-threonyl-[protein] + ADP + H(+)</text>
        <dbReference type="Rhea" id="RHEA:46608"/>
        <dbReference type="Rhea" id="RHEA-COMP:11060"/>
        <dbReference type="Rhea" id="RHEA-COMP:11605"/>
        <dbReference type="ChEBI" id="CHEBI:15378"/>
        <dbReference type="ChEBI" id="CHEBI:30013"/>
        <dbReference type="ChEBI" id="CHEBI:30616"/>
        <dbReference type="ChEBI" id="CHEBI:61977"/>
        <dbReference type="ChEBI" id="CHEBI:456216"/>
    </reaction>
</comment>
<protein>
    <recommendedName>
        <fullName evidence="25">Cysteine-rich receptor-like protein kinase 10</fullName>
    </recommendedName>
</protein>
<dbReference type="FunFam" id="3.30.430.20:FF:000002">
    <property type="entry name" value="Cysteine-rich receptor-like protein kinase 10"/>
    <property type="match status" value="1"/>
</dbReference>
<dbReference type="InterPro" id="IPR002902">
    <property type="entry name" value="GNK2"/>
</dbReference>
<name>A0A0D2VBQ6_GOSRA</name>
<keyword evidence="6 20" id="KW-0732">Signal</keyword>
<organism evidence="23 24">
    <name type="scientific">Gossypium raimondii</name>
    <name type="common">Peruvian cotton</name>
    <name type="synonym">Gossypium klotzschianum subsp. raimondii</name>
    <dbReference type="NCBI Taxonomy" id="29730"/>
    <lineage>
        <taxon>Eukaryota</taxon>
        <taxon>Viridiplantae</taxon>
        <taxon>Streptophyta</taxon>
        <taxon>Embryophyta</taxon>
        <taxon>Tracheophyta</taxon>
        <taxon>Spermatophyta</taxon>
        <taxon>Magnoliopsida</taxon>
        <taxon>eudicotyledons</taxon>
        <taxon>Gunneridae</taxon>
        <taxon>Pentapetalae</taxon>
        <taxon>rosids</taxon>
        <taxon>malvids</taxon>
        <taxon>Malvales</taxon>
        <taxon>Malvaceae</taxon>
        <taxon>Malvoideae</taxon>
        <taxon>Gossypium</taxon>
    </lineage>
</organism>
<evidence type="ECO:0000256" key="7">
    <source>
        <dbReference type="ARBA" id="ARBA00022737"/>
    </source>
</evidence>
<evidence type="ECO:0000256" key="13">
    <source>
        <dbReference type="ARBA" id="ARBA00023170"/>
    </source>
</evidence>
<dbReference type="GO" id="GO:0004674">
    <property type="term" value="F:protein serine/threonine kinase activity"/>
    <property type="evidence" value="ECO:0007669"/>
    <property type="project" value="UniProtKB-KW"/>
</dbReference>
<evidence type="ECO:0000256" key="19">
    <source>
        <dbReference type="SAM" id="Phobius"/>
    </source>
</evidence>
<feature type="domain" description="Gnk2-homologous" evidence="22">
    <location>
        <begin position="133"/>
        <end position="239"/>
    </location>
</feature>
<dbReference type="eggNOG" id="ENOG502QWDY">
    <property type="taxonomic scope" value="Eukaryota"/>
</dbReference>
<dbReference type="FunFam" id="3.30.430.20:FF:000003">
    <property type="entry name" value="Cysteine-rich RLK (RECEPTOR-like protein kinase) 10"/>
    <property type="match status" value="1"/>
</dbReference>
<dbReference type="InterPro" id="IPR017441">
    <property type="entry name" value="Protein_kinase_ATP_BS"/>
</dbReference>
<evidence type="ECO:0000313" key="23">
    <source>
        <dbReference type="EMBL" id="KJB67125.1"/>
    </source>
</evidence>
<keyword evidence="11 19" id="KW-1133">Transmembrane helix</keyword>
<evidence type="ECO:0000256" key="10">
    <source>
        <dbReference type="ARBA" id="ARBA00022840"/>
    </source>
</evidence>
<evidence type="ECO:0000259" key="21">
    <source>
        <dbReference type="PROSITE" id="PS50011"/>
    </source>
</evidence>
<evidence type="ECO:0000256" key="12">
    <source>
        <dbReference type="ARBA" id="ARBA00023136"/>
    </source>
</evidence>
<dbReference type="SMART" id="SM00220">
    <property type="entry name" value="S_TKc"/>
    <property type="match status" value="1"/>
</dbReference>
<dbReference type="Gene3D" id="3.30.430.20">
    <property type="entry name" value="Gnk2 domain, C-X8-C-X2-C motif"/>
    <property type="match status" value="2"/>
</dbReference>
<evidence type="ECO:0000256" key="9">
    <source>
        <dbReference type="ARBA" id="ARBA00022777"/>
    </source>
</evidence>
<keyword evidence="4" id="KW-0808">Transferase</keyword>
<proteinExistence type="predicted"/>
<dbReference type="GO" id="GO:0005524">
    <property type="term" value="F:ATP binding"/>
    <property type="evidence" value="ECO:0007669"/>
    <property type="project" value="UniProtKB-UniRule"/>
</dbReference>
<comment type="subcellular location">
    <subcellularLocation>
        <location evidence="1">Membrane</location>
        <topology evidence="1">Single-pass membrane protein</topology>
    </subcellularLocation>
</comment>
<evidence type="ECO:0000256" key="1">
    <source>
        <dbReference type="ARBA" id="ARBA00004167"/>
    </source>
</evidence>
<dbReference type="SUPFAM" id="SSF56112">
    <property type="entry name" value="Protein kinase-like (PK-like)"/>
    <property type="match status" value="1"/>
</dbReference>
<evidence type="ECO:0000259" key="22">
    <source>
        <dbReference type="PROSITE" id="PS51473"/>
    </source>
</evidence>
<evidence type="ECO:0000256" key="15">
    <source>
        <dbReference type="ARBA" id="ARBA00047558"/>
    </source>
</evidence>
<dbReference type="InterPro" id="IPR011009">
    <property type="entry name" value="Kinase-like_dom_sf"/>
</dbReference>
<keyword evidence="13" id="KW-0675">Receptor</keyword>
<keyword evidence="3" id="KW-0597">Phosphoprotein</keyword>
<dbReference type="EMBL" id="CM001749">
    <property type="protein sequence ID" value="KJB67125.1"/>
    <property type="molecule type" value="Genomic_DNA"/>
</dbReference>
<feature type="signal peptide" evidence="20">
    <location>
        <begin position="1"/>
        <end position="25"/>
    </location>
</feature>
<dbReference type="InterPro" id="IPR001245">
    <property type="entry name" value="Ser-Thr/Tyr_kinase_cat_dom"/>
</dbReference>
<reference evidence="23 24" key="1">
    <citation type="journal article" date="2012" name="Nature">
        <title>Repeated polyploidization of Gossypium genomes and the evolution of spinnable cotton fibres.</title>
        <authorList>
            <person name="Paterson A.H."/>
            <person name="Wendel J.F."/>
            <person name="Gundlach H."/>
            <person name="Guo H."/>
            <person name="Jenkins J."/>
            <person name="Jin D."/>
            <person name="Llewellyn D."/>
            <person name="Showmaker K.C."/>
            <person name="Shu S."/>
            <person name="Udall J."/>
            <person name="Yoo M.J."/>
            <person name="Byers R."/>
            <person name="Chen W."/>
            <person name="Doron-Faigenboim A."/>
            <person name="Duke M.V."/>
            <person name="Gong L."/>
            <person name="Grimwood J."/>
            <person name="Grover C."/>
            <person name="Grupp K."/>
            <person name="Hu G."/>
            <person name="Lee T.H."/>
            <person name="Li J."/>
            <person name="Lin L."/>
            <person name="Liu T."/>
            <person name="Marler B.S."/>
            <person name="Page J.T."/>
            <person name="Roberts A.W."/>
            <person name="Romanel E."/>
            <person name="Sanders W.S."/>
            <person name="Szadkowski E."/>
            <person name="Tan X."/>
            <person name="Tang H."/>
            <person name="Xu C."/>
            <person name="Wang J."/>
            <person name="Wang Z."/>
            <person name="Zhang D."/>
            <person name="Zhang L."/>
            <person name="Ashrafi H."/>
            <person name="Bedon F."/>
            <person name="Bowers J.E."/>
            <person name="Brubaker C.L."/>
            <person name="Chee P.W."/>
            <person name="Das S."/>
            <person name="Gingle A.R."/>
            <person name="Haigler C.H."/>
            <person name="Harker D."/>
            <person name="Hoffmann L.V."/>
            <person name="Hovav R."/>
            <person name="Jones D.C."/>
            <person name="Lemke C."/>
            <person name="Mansoor S."/>
            <person name="ur Rahman M."/>
            <person name="Rainville L.N."/>
            <person name="Rambani A."/>
            <person name="Reddy U.K."/>
            <person name="Rong J.K."/>
            <person name="Saranga Y."/>
            <person name="Scheffler B.E."/>
            <person name="Scheffler J.A."/>
            <person name="Stelly D.M."/>
            <person name="Triplett B.A."/>
            <person name="Van Deynze A."/>
            <person name="Vaslin M.F."/>
            <person name="Waghmare V.N."/>
            <person name="Walford S.A."/>
            <person name="Wright R.J."/>
            <person name="Zaki E.A."/>
            <person name="Zhang T."/>
            <person name="Dennis E.S."/>
            <person name="Mayer K.F."/>
            <person name="Peterson D.G."/>
            <person name="Rokhsar D.S."/>
            <person name="Wang X."/>
            <person name="Schmutz J."/>
        </authorList>
    </citation>
    <scope>NUCLEOTIDE SEQUENCE [LARGE SCALE GENOMIC DNA]</scope>
</reference>
<dbReference type="GO" id="GO:0042742">
    <property type="term" value="P:defense response to bacterium"/>
    <property type="evidence" value="ECO:0007669"/>
    <property type="project" value="TreeGrafter"/>
</dbReference>
<feature type="binding site" evidence="17">
    <location>
        <position position="360"/>
    </location>
    <ligand>
        <name>ATP</name>
        <dbReference type="ChEBI" id="CHEBI:30616"/>
    </ligand>
</feature>